<comment type="caution">
    <text evidence="2">The sequence shown here is derived from an EMBL/GenBank/DDBJ whole genome shotgun (WGS) entry which is preliminary data.</text>
</comment>
<dbReference type="Gramene" id="TVU02194">
    <property type="protein sequence ID" value="TVU02194"/>
    <property type="gene ID" value="EJB05_52337"/>
</dbReference>
<evidence type="ECO:0000256" key="1">
    <source>
        <dbReference type="SAM" id="MobiDB-lite"/>
    </source>
</evidence>
<accession>A0A5J9STE2</accession>
<keyword evidence="3" id="KW-1185">Reference proteome</keyword>
<name>A0A5J9STE2_9POAL</name>
<proteinExistence type="predicted"/>
<gene>
    <name evidence="2" type="ORF">EJB05_52337</name>
</gene>
<dbReference type="PANTHER" id="PTHR33890:SF5">
    <property type="entry name" value="OS10G0571000 PROTEIN"/>
    <property type="match status" value="1"/>
</dbReference>
<protein>
    <submittedName>
        <fullName evidence="2">Uncharacterized protein</fullName>
    </submittedName>
</protein>
<feature type="region of interest" description="Disordered" evidence="1">
    <location>
        <begin position="226"/>
        <end position="246"/>
    </location>
</feature>
<dbReference type="Proteomes" id="UP000324897">
    <property type="component" value="Unassembled WGS sequence"/>
</dbReference>
<organism evidence="2 3">
    <name type="scientific">Eragrostis curvula</name>
    <name type="common">weeping love grass</name>
    <dbReference type="NCBI Taxonomy" id="38414"/>
    <lineage>
        <taxon>Eukaryota</taxon>
        <taxon>Viridiplantae</taxon>
        <taxon>Streptophyta</taxon>
        <taxon>Embryophyta</taxon>
        <taxon>Tracheophyta</taxon>
        <taxon>Spermatophyta</taxon>
        <taxon>Magnoliopsida</taxon>
        <taxon>Liliopsida</taxon>
        <taxon>Poales</taxon>
        <taxon>Poaceae</taxon>
        <taxon>PACMAD clade</taxon>
        <taxon>Chloridoideae</taxon>
        <taxon>Eragrostideae</taxon>
        <taxon>Eragrostidinae</taxon>
        <taxon>Eragrostis</taxon>
    </lineage>
</organism>
<dbReference type="PANTHER" id="PTHR33890">
    <property type="entry name" value="OS10G0571000 PROTEIN"/>
    <property type="match status" value="1"/>
</dbReference>
<feature type="compositionally biased region" description="Basic and acidic residues" evidence="1">
    <location>
        <begin position="226"/>
        <end position="240"/>
    </location>
</feature>
<reference evidence="2 3" key="1">
    <citation type="journal article" date="2019" name="Sci. Rep.">
        <title>A high-quality genome of Eragrostis curvula grass provides insights into Poaceae evolution and supports new strategies to enhance forage quality.</title>
        <authorList>
            <person name="Carballo J."/>
            <person name="Santos B.A.C.M."/>
            <person name="Zappacosta D."/>
            <person name="Garbus I."/>
            <person name="Selva J.P."/>
            <person name="Gallo C.A."/>
            <person name="Diaz A."/>
            <person name="Albertini E."/>
            <person name="Caccamo M."/>
            <person name="Echenique V."/>
        </authorList>
    </citation>
    <scope>NUCLEOTIDE SEQUENCE [LARGE SCALE GENOMIC DNA]</scope>
    <source>
        <strain evidence="3">cv. Victoria</strain>
        <tissue evidence="2">Leaf</tissue>
    </source>
</reference>
<evidence type="ECO:0000313" key="2">
    <source>
        <dbReference type="EMBL" id="TVU02194.1"/>
    </source>
</evidence>
<sequence length="321" mass="37045">MEMEASVEVLLRRREHRSRDFRLRSEMEVDRGSSAIPRGPEYGFAAAVQEPLVRLQRPKFDFEMWDWGYFAWPHDRLDANLEMRDSDPEATLEADRKASESFLNRSTMQLESYEMDQDAQKQHAAAWPCKQLDANLEMRNSDPEATLEADKKASESFLNRSTLQLEGHPMGQYTQEQNAIALPHNRLTVNQGMWGCNMEGTLKADQKVNESLLSRSTVQLKRCAMDQDQHTQKRQKEPKLRSSSLHHGKPISLLNLLSNETWIEEEAEVNKTVFILFILLLETDDERLPSSTLELYWSRCWSGLAHTVVPGEPHIRSMSTL</sequence>
<evidence type="ECO:0000313" key="3">
    <source>
        <dbReference type="Proteomes" id="UP000324897"/>
    </source>
</evidence>
<dbReference type="EMBL" id="RWGY01000355">
    <property type="protein sequence ID" value="TVU02194.1"/>
    <property type="molecule type" value="Genomic_DNA"/>
</dbReference>
<dbReference type="AlphaFoldDB" id="A0A5J9STE2"/>